<dbReference type="NCBIfam" id="TIGR00109">
    <property type="entry name" value="hemH"/>
    <property type="match status" value="1"/>
</dbReference>
<dbReference type="InterPro" id="IPR033644">
    <property type="entry name" value="Ferrochelatase_C"/>
</dbReference>
<comment type="catalytic activity">
    <reaction evidence="8">
        <text>Fe-coproporphyrin III + 2 H(+) = coproporphyrin III + Fe(2+)</text>
        <dbReference type="Rhea" id="RHEA:49572"/>
        <dbReference type="ChEBI" id="CHEBI:15378"/>
        <dbReference type="ChEBI" id="CHEBI:29033"/>
        <dbReference type="ChEBI" id="CHEBI:68438"/>
        <dbReference type="ChEBI" id="CHEBI:131725"/>
        <dbReference type="EC" id="4.99.1.9"/>
    </reaction>
    <physiologicalReaction direction="right-to-left" evidence="8">
        <dbReference type="Rhea" id="RHEA:49574"/>
    </physiologicalReaction>
</comment>
<comment type="subcellular location">
    <subcellularLocation>
        <location evidence="9">Cytoplasm</location>
    </subcellularLocation>
</comment>
<name>F5R815_METUF</name>
<dbReference type="PANTHER" id="PTHR11108:SF1">
    <property type="entry name" value="FERROCHELATASE, MITOCHONDRIAL"/>
    <property type="match status" value="1"/>
</dbReference>
<reference evidence="12 13" key="1">
    <citation type="journal article" date="2011" name="J. Bacteriol.">
        <title>Genome sequence of Methyloversatilis universalis FAM5T, a methylotrophic representative of the order Rhodocyclales.</title>
        <authorList>
            <person name="Kittichotirat W."/>
            <person name="Good N.M."/>
            <person name="Hall R."/>
            <person name="Bringel F."/>
            <person name="Lajus A."/>
            <person name="Medigue C."/>
            <person name="Smalley N.E."/>
            <person name="Beck D."/>
            <person name="Bumgarner R."/>
            <person name="Vuilleumier S."/>
            <person name="Kalyuzhnaya M.G."/>
        </authorList>
    </citation>
    <scope>NUCLEOTIDE SEQUENCE [LARGE SCALE GENOMIC DNA]</scope>
    <source>
        <strain evidence="13">ATCC BAA-1314 / JCM 13912 / FAM5</strain>
    </source>
</reference>
<keyword evidence="7 9" id="KW-0627">Porphyrin biosynthesis</keyword>
<evidence type="ECO:0000256" key="7">
    <source>
        <dbReference type="ARBA" id="ARBA00023244"/>
    </source>
</evidence>
<evidence type="ECO:0000256" key="4">
    <source>
        <dbReference type="ARBA" id="ARBA00023004"/>
    </source>
</evidence>
<dbReference type="Pfam" id="PF00762">
    <property type="entry name" value="Ferrochelatase"/>
    <property type="match status" value="1"/>
</dbReference>
<proteinExistence type="inferred from homology"/>
<dbReference type="EC" id="4.98.1.1" evidence="9"/>
<keyword evidence="5 9" id="KW-0350">Heme biosynthesis</keyword>
<dbReference type="CDD" id="cd00419">
    <property type="entry name" value="Ferrochelatase_C"/>
    <property type="match status" value="1"/>
</dbReference>
<dbReference type="AlphaFoldDB" id="F5R815"/>
<dbReference type="CDD" id="cd03411">
    <property type="entry name" value="Ferrochelatase_N"/>
    <property type="match status" value="1"/>
</dbReference>
<dbReference type="HAMAP" id="MF_00323">
    <property type="entry name" value="Ferrochelatase"/>
    <property type="match status" value="1"/>
</dbReference>
<protein>
    <recommendedName>
        <fullName evidence="9">Ferrochelatase</fullName>
        <ecNumber evidence="9">4.98.1.1</ecNumber>
    </recommendedName>
    <alternativeName>
        <fullName evidence="9">Heme synthase</fullName>
    </alternativeName>
    <alternativeName>
        <fullName evidence="9">Protoheme ferro-lyase</fullName>
    </alternativeName>
</protein>
<dbReference type="GO" id="GO:0006783">
    <property type="term" value="P:heme biosynthetic process"/>
    <property type="evidence" value="ECO:0007669"/>
    <property type="project" value="UniProtKB-UniRule"/>
</dbReference>
<dbReference type="RefSeq" id="WP_008058254.1">
    <property type="nucleotide sequence ID" value="NZ_AFHG01000029.1"/>
</dbReference>
<keyword evidence="4 9" id="KW-0408">Iron</keyword>
<dbReference type="InterPro" id="IPR033659">
    <property type="entry name" value="Ferrochelatase_N"/>
</dbReference>
<evidence type="ECO:0000256" key="8">
    <source>
        <dbReference type="ARBA" id="ARBA00024536"/>
    </source>
</evidence>
<dbReference type="GO" id="GO:0004325">
    <property type="term" value="F:ferrochelatase activity"/>
    <property type="evidence" value="ECO:0007669"/>
    <property type="project" value="UniProtKB-UniRule"/>
</dbReference>
<comment type="pathway">
    <text evidence="9">Porphyrin-containing compound metabolism; protoheme biosynthesis; protoheme from protoporphyrin-IX: step 1/1.</text>
</comment>
<dbReference type="EMBL" id="AFHG01000029">
    <property type="protein sequence ID" value="EGK73193.1"/>
    <property type="molecule type" value="Genomic_DNA"/>
</dbReference>
<evidence type="ECO:0000256" key="5">
    <source>
        <dbReference type="ARBA" id="ARBA00023133"/>
    </source>
</evidence>
<evidence type="ECO:0000256" key="2">
    <source>
        <dbReference type="ARBA" id="ARBA00022490"/>
    </source>
</evidence>
<feature type="binding site" evidence="9">
    <location>
        <position position="211"/>
    </location>
    <ligand>
        <name>Fe(2+)</name>
        <dbReference type="ChEBI" id="CHEBI:29033"/>
    </ligand>
</feature>
<dbReference type="OrthoDB" id="9809741at2"/>
<keyword evidence="2 9" id="KW-0963">Cytoplasm</keyword>
<keyword evidence="6 9" id="KW-0456">Lyase</keyword>
<feature type="region of interest" description="Disordered" evidence="11">
    <location>
        <begin position="345"/>
        <end position="365"/>
    </location>
</feature>
<keyword evidence="13" id="KW-1185">Reference proteome</keyword>
<dbReference type="eggNOG" id="COG0276">
    <property type="taxonomic scope" value="Bacteria"/>
</dbReference>
<evidence type="ECO:0000256" key="9">
    <source>
        <dbReference type="HAMAP-Rule" id="MF_00323"/>
    </source>
</evidence>
<comment type="function">
    <text evidence="9">Catalyzes the ferrous insertion into protoporphyrin IX.</text>
</comment>
<keyword evidence="3 9" id="KW-0479">Metal-binding</keyword>
<comment type="catalytic activity">
    <reaction evidence="9">
        <text>heme b + 2 H(+) = protoporphyrin IX + Fe(2+)</text>
        <dbReference type="Rhea" id="RHEA:22584"/>
        <dbReference type="ChEBI" id="CHEBI:15378"/>
        <dbReference type="ChEBI" id="CHEBI:29033"/>
        <dbReference type="ChEBI" id="CHEBI:57306"/>
        <dbReference type="ChEBI" id="CHEBI:60344"/>
        <dbReference type="EC" id="4.98.1.1"/>
    </reaction>
</comment>
<evidence type="ECO:0000256" key="10">
    <source>
        <dbReference type="RuleBase" id="RU004185"/>
    </source>
</evidence>
<organism evidence="12 13">
    <name type="scientific">Methyloversatilis universalis (strain ATCC BAA-1314 / DSM 25237 / JCM 13912 / CCUG 52030 / FAM5)</name>
    <dbReference type="NCBI Taxonomy" id="1000565"/>
    <lineage>
        <taxon>Bacteria</taxon>
        <taxon>Pseudomonadati</taxon>
        <taxon>Pseudomonadota</taxon>
        <taxon>Betaproteobacteria</taxon>
        <taxon>Nitrosomonadales</taxon>
        <taxon>Sterolibacteriaceae</taxon>
        <taxon>Methyloversatilis</taxon>
    </lineage>
</organism>
<dbReference type="FunFam" id="3.40.50.1400:FF:000002">
    <property type="entry name" value="Ferrochelatase"/>
    <property type="match status" value="1"/>
</dbReference>
<comment type="similarity">
    <text evidence="1 9 10">Belongs to the ferrochelatase family.</text>
</comment>
<sequence length="365" mass="41249">MSRFIAEPPYTHGQTARTGVLLVNLGTPDQADAPSLRRYLKEFLSDDRVVEVPKPVWWLILNAIILNVRPKKSAEKYATVWTDEGSPLRVHTERQTRLLRGWMVAEGQPDIEVRHAMRYGAPSIADVLQQMKAEGFTRILAVPMYPQGASSTTGSVVDELARALLRWRNLPELRYVRAFAGDRSYIDALAASVREHWQKNGRADKLVMSFHGVPHFHLMKGDPYHCECHRTGRLLAEALGLGKEDYLVTFQSRFGRARWLEPYTQPTLEKLADGGLKSVDVMCPGFVADCLETLEEIAVENRDAFIAHGGQRFSYIPCLNERPDWIAALGGLVRRELGHWWDEAGQPQPERALQAQRARDMGAAR</sequence>
<dbReference type="PANTHER" id="PTHR11108">
    <property type="entry name" value="FERROCHELATASE"/>
    <property type="match status" value="1"/>
</dbReference>
<dbReference type="UniPathway" id="UPA00252">
    <property type="reaction ID" value="UER00325"/>
</dbReference>
<evidence type="ECO:0000313" key="12">
    <source>
        <dbReference type="EMBL" id="EGK73193.1"/>
    </source>
</evidence>
<gene>
    <name evidence="9" type="primary">hemH</name>
    <name evidence="12" type="ORF">METUNv1_00366</name>
</gene>
<dbReference type="GO" id="GO:0046872">
    <property type="term" value="F:metal ion binding"/>
    <property type="evidence" value="ECO:0007669"/>
    <property type="project" value="UniProtKB-KW"/>
</dbReference>
<dbReference type="SUPFAM" id="SSF53800">
    <property type="entry name" value="Chelatase"/>
    <property type="match status" value="1"/>
</dbReference>
<dbReference type="InterPro" id="IPR001015">
    <property type="entry name" value="Ferrochelatase"/>
</dbReference>
<dbReference type="Proteomes" id="UP000005019">
    <property type="component" value="Unassembled WGS sequence"/>
</dbReference>
<evidence type="ECO:0000256" key="6">
    <source>
        <dbReference type="ARBA" id="ARBA00023239"/>
    </source>
</evidence>
<dbReference type="Gene3D" id="3.40.50.1400">
    <property type="match status" value="2"/>
</dbReference>
<accession>F5R815</accession>
<evidence type="ECO:0000256" key="3">
    <source>
        <dbReference type="ARBA" id="ARBA00022723"/>
    </source>
</evidence>
<evidence type="ECO:0000256" key="1">
    <source>
        <dbReference type="ARBA" id="ARBA00007718"/>
    </source>
</evidence>
<comment type="caution">
    <text evidence="12">The sequence shown here is derived from an EMBL/GenBank/DDBJ whole genome shotgun (WGS) entry which is preliminary data.</text>
</comment>
<dbReference type="STRING" id="1000565.METUNv1_00366"/>
<evidence type="ECO:0000256" key="11">
    <source>
        <dbReference type="SAM" id="MobiDB-lite"/>
    </source>
</evidence>
<dbReference type="GO" id="GO:0005737">
    <property type="term" value="C:cytoplasm"/>
    <property type="evidence" value="ECO:0007669"/>
    <property type="project" value="UniProtKB-SubCell"/>
</dbReference>
<feature type="binding site" evidence="9">
    <location>
        <position position="292"/>
    </location>
    <ligand>
        <name>Fe(2+)</name>
        <dbReference type="ChEBI" id="CHEBI:29033"/>
    </ligand>
</feature>
<evidence type="ECO:0000313" key="13">
    <source>
        <dbReference type="Proteomes" id="UP000005019"/>
    </source>
</evidence>